<protein>
    <submittedName>
        <fullName evidence="2">Uncharacterized protein</fullName>
    </submittedName>
</protein>
<comment type="caution">
    <text evidence="2">The sequence shown here is derived from an EMBL/GenBank/DDBJ whole genome shotgun (WGS) entry which is preliminary data.</text>
</comment>
<keyword evidence="3" id="KW-1185">Reference proteome</keyword>
<name>A0AAV5JHE6_9ROSI</name>
<evidence type="ECO:0000256" key="1">
    <source>
        <dbReference type="SAM" id="MobiDB-lite"/>
    </source>
</evidence>
<reference evidence="2 3" key="1">
    <citation type="journal article" date="2021" name="Commun. Biol.">
        <title>The genome of Shorea leprosula (Dipterocarpaceae) highlights the ecological relevance of drought in aseasonal tropical rainforests.</title>
        <authorList>
            <person name="Ng K.K.S."/>
            <person name="Kobayashi M.J."/>
            <person name="Fawcett J.A."/>
            <person name="Hatakeyama M."/>
            <person name="Paape T."/>
            <person name="Ng C.H."/>
            <person name="Ang C.C."/>
            <person name="Tnah L.H."/>
            <person name="Lee C.T."/>
            <person name="Nishiyama T."/>
            <person name="Sese J."/>
            <person name="O'Brien M.J."/>
            <person name="Copetti D."/>
            <person name="Mohd Noor M.I."/>
            <person name="Ong R.C."/>
            <person name="Putra M."/>
            <person name="Sireger I.Z."/>
            <person name="Indrioko S."/>
            <person name="Kosugi Y."/>
            <person name="Izuno A."/>
            <person name="Isagi Y."/>
            <person name="Lee S.L."/>
            <person name="Shimizu K.K."/>
        </authorList>
    </citation>
    <scope>NUCLEOTIDE SEQUENCE [LARGE SCALE GENOMIC DNA]</scope>
    <source>
        <strain evidence="2">214</strain>
    </source>
</reference>
<sequence length="198" mass="21548">MVSLRELTEQRGNQGRDGEEEGVLAVEPITMIVPPELQDVPETVTPESSASSRARDDGDNHPSASPSSSSTEETPSREEGAGDLVSSVSDRPVIGEWESATIPGRLSNLRKAPKDLPGGLRFKAALHHEVVDCTPSISGYKRLEEMVRAYQIPKTILMRTGGQNERACTVSRKAGYQCTWTTLTPDCDFPCPDWCSTC</sequence>
<evidence type="ECO:0000313" key="2">
    <source>
        <dbReference type="EMBL" id="GKV14033.1"/>
    </source>
</evidence>
<dbReference type="Proteomes" id="UP001054252">
    <property type="component" value="Unassembled WGS sequence"/>
</dbReference>
<gene>
    <name evidence="2" type="ORF">SLEP1_g24964</name>
</gene>
<proteinExistence type="predicted"/>
<organism evidence="2 3">
    <name type="scientific">Rubroshorea leprosula</name>
    <dbReference type="NCBI Taxonomy" id="152421"/>
    <lineage>
        <taxon>Eukaryota</taxon>
        <taxon>Viridiplantae</taxon>
        <taxon>Streptophyta</taxon>
        <taxon>Embryophyta</taxon>
        <taxon>Tracheophyta</taxon>
        <taxon>Spermatophyta</taxon>
        <taxon>Magnoliopsida</taxon>
        <taxon>eudicotyledons</taxon>
        <taxon>Gunneridae</taxon>
        <taxon>Pentapetalae</taxon>
        <taxon>rosids</taxon>
        <taxon>malvids</taxon>
        <taxon>Malvales</taxon>
        <taxon>Dipterocarpaceae</taxon>
        <taxon>Rubroshorea</taxon>
    </lineage>
</organism>
<accession>A0AAV5JHE6</accession>
<feature type="compositionally biased region" description="Basic and acidic residues" evidence="1">
    <location>
        <begin position="1"/>
        <end position="17"/>
    </location>
</feature>
<feature type="region of interest" description="Disordered" evidence="1">
    <location>
        <begin position="1"/>
        <end position="92"/>
    </location>
</feature>
<dbReference type="EMBL" id="BPVZ01000040">
    <property type="protein sequence ID" value="GKV14033.1"/>
    <property type="molecule type" value="Genomic_DNA"/>
</dbReference>
<dbReference type="AlphaFoldDB" id="A0AAV5JHE6"/>
<evidence type="ECO:0000313" key="3">
    <source>
        <dbReference type="Proteomes" id="UP001054252"/>
    </source>
</evidence>
<feature type="compositionally biased region" description="Low complexity" evidence="1">
    <location>
        <begin position="62"/>
        <end position="73"/>
    </location>
</feature>